<protein>
    <submittedName>
        <fullName evidence="2">SFRICE_035407</fullName>
    </submittedName>
</protein>
<evidence type="ECO:0000313" key="2">
    <source>
        <dbReference type="EMBL" id="SOQ40597.1"/>
    </source>
</evidence>
<dbReference type="EMBL" id="ODYU01002732">
    <property type="protein sequence ID" value="SOQ40597.1"/>
    <property type="molecule type" value="Genomic_DNA"/>
</dbReference>
<accession>A0A2H1VIC6</accession>
<reference evidence="2" key="1">
    <citation type="submission" date="2016-07" db="EMBL/GenBank/DDBJ databases">
        <authorList>
            <person name="Bretaudeau A."/>
        </authorList>
    </citation>
    <scope>NUCLEOTIDE SEQUENCE</scope>
    <source>
        <strain evidence="2">Rice</strain>
        <tissue evidence="2">Whole body</tissue>
    </source>
</reference>
<proteinExistence type="predicted"/>
<organism evidence="2">
    <name type="scientific">Spodoptera frugiperda</name>
    <name type="common">Fall armyworm</name>
    <dbReference type="NCBI Taxonomy" id="7108"/>
    <lineage>
        <taxon>Eukaryota</taxon>
        <taxon>Metazoa</taxon>
        <taxon>Ecdysozoa</taxon>
        <taxon>Arthropoda</taxon>
        <taxon>Hexapoda</taxon>
        <taxon>Insecta</taxon>
        <taxon>Pterygota</taxon>
        <taxon>Neoptera</taxon>
        <taxon>Endopterygota</taxon>
        <taxon>Lepidoptera</taxon>
        <taxon>Glossata</taxon>
        <taxon>Ditrysia</taxon>
        <taxon>Noctuoidea</taxon>
        <taxon>Noctuidae</taxon>
        <taxon>Amphipyrinae</taxon>
        <taxon>Spodoptera</taxon>
    </lineage>
</organism>
<sequence>MLCKRFPEAKLRINTSTAVSLYEPIDLEVRNLFAGLRTCAPHRTISPPQMRPSRADADPELRTASGLPGLGSKSKYGKLLKFGHDYPDYGRTLISTELGKEDRFIIVRCCPVSVNCLE</sequence>
<dbReference type="AlphaFoldDB" id="A0A2H1VIC6"/>
<feature type="region of interest" description="Disordered" evidence="1">
    <location>
        <begin position="44"/>
        <end position="69"/>
    </location>
</feature>
<gene>
    <name evidence="2" type="ORF">SFRICE_035407</name>
</gene>
<evidence type="ECO:0000256" key="1">
    <source>
        <dbReference type="SAM" id="MobiDB-lite"/>
    </source>
</evidence>
<name>A0A2H1VIC6_SPOFR</name>